<comment type="caution">
    <text evidence="11">The sequence shown here is derived from an EMBL/GenBank/DDBJ whole genome shotgun (WGS) entry which is preliminary data.</text>
</comment>
<dbReference type="InterPro" id="IPR007387">
    <property type="entry name" value="TRAP_DctQ"/>
</dbReference>
<evidence type="ECO:0000256" key="2">
    <source>
        <dbReference type="ARBA" id="ARBA00022448"/>
    </source>
</evidence>
<evidence type="ECO:0000256" key="3">
    <source>
        <dbReference type="ARBA" id="ARBA00022475"/>
    </source>
</evidence>
<dbReference type="PANTHER" id="PTHR35011:SF4">
    <property type="entry name" value="SLL1102 PROTEIN"/>
    <property type="match status" value="1"/>
</dbReference>
<dbReference type="AlphaFoldDB" id="A0A7C5RF69"/>
<evidence type="ECO:0000256" key="4">
    <source>
        <dbReference type="ARBA" id="ARBA00022519"/>
    </source>
</evidence>
<evidence type="ECO:0000256" key="5">
    <source>
        <dbReference type="ARBA" id="ARBA00022692"/>
    </source>
</evidence>
<comment type="similarity">
    <text evidence="8">Belongs to the TRAP transporter small permease family.</text>
</comment>
<proteinExistence type="inferred from homology"/>
<organism evidence="11">
    <name type="scientific">Thermus caliditerrae</name>
    <dbReference type="NCBI Taxonomy" id="1330700"/>
    <lineage>
        <taxon>Bacteria</taxon>
        <taxon>Thermotogati</taxon>
        <taxon>Deinococcota</taxon>
        <taxon>Deinococci</taxon>
        <taxon>Thermales</taxon>
        <taxon>Thermaceae</taxon>
        <taxon>Thermus</taxon>
    </lineage>
</organism>
<evidence type="ECO:0000313" key="11">
    <source>
        <dbReference type="EMBL" id="HHM68558.1"/>
    </source>
</evidence>
<keyword evidence="5 9" id="KW-0812">Transmembrane</keyword>
<evidence type="ECO:0000256" key="1">
    <source>
        <dbReference type="ARBA" id="ARBA00004429"/>
    </source>
</evidence>
<feature type="transmembrane region" description="Helical" evidence="9">
    <location>
        <begin position="141"/>
        <end position="165"/>
    </location>
</feature>
<feature type="transmembrane region" description="Helical" evidence="9">
    <location>
        <begin position="52"/>
        <end position="69"/>
    </location>
</feature>
<evidence type="ECO:0000259" key="10">
    <source>
        <dbReference type="Pfam" id="PF04290"/>
    </source>
</evidence>
<name>A0A7C5RF69_9DEIN</name>
<sequence>MAMAEVLKAIDLINTTISRFSSIFLVLLVFTLTYEVGMRYVLKNPTLWSYDMSYMLTSLFLVLSMGHVLQRDEHVRVDLLARYLPLRWAAALEAFLYLVLLFPFLYVLLAVMPGHVLNSWRIGERYTAGTWLPPIYPFKTWVMVGMFLLALQALAQFLRALILALRGEKI</sequence>
<feature type="transmembrane region" description="Helical" evidence="9">
    <location>
        <begin position="12"/>
        <end position="32"/>
    </location>
</feature>
<evidence type="ECO:0000256" key="7">
    <source>
        <dbReference type="ARBA" id="ARBA00023136"/>
    </source>
</evidence>
<keyword evidence="7 9" id="KW-0472">Membrane</keyword>
<dbReference type="EMBL" id="DRXE01000274">
    <property type="protein sequence ID" value="HHM68558.1"/>
    <property type="molecule type" value="Genomic_DNA"/>
</dbReference>
<dbReference type="PANTHER" id="PTHR35011">
    <property type="entry name" value="2,3-DIKETO-L-GULONATE TRAP TRANSPORTER SMALL PERMEASE PROTEIN YIAM"/>
    <property type="match status" value="1"/>
</dbReference>
<accession>A0A7C5RF69</accession>
<keyword evidence="6 9" id="KW-1133">Transmembrane helix</keyword>
<dbReference type="InterPro" id="IPR055348">
    <property type="entry name" value="DctQ"/>
</dbReference>
<gene>
    <name evidence="11" type="ORF">ENM28_07655</name>
</gene>
<keyword evidence="4" id="KW-0997">Cell inner membrane</keyword>
<keyword evidence="2" id="KW-0813">Transport</keyword>
<feature type="transmembrane region" description="Helical" evidence="9">
    <location>
        <begin position="90"/>
        <end position="111"/>
    </location>
</feature>
<evidence type="ECO:0000256" key="6">
    <source>
        <dbReference type="ARBA" id="ARBA00022989"/>
    </source>
</evidence>
<protein>
    <submittedName>
        <fullName evidence="11">TRAP transporter small permease subunit</fullName>
    </submittedName>
</protein>
<comment type="subcellular location">
    <subcellularLocation>
        <location evidence="1">Cell inner membrane</location>
        <topology evidence="1">Multi-pass membrane protein</topology>
    </subcellularLocation>
</comment>
<feature type="domain" description="Tripartite ATP-independent periplasmic transporters DctQ component" evidence="10">
    <location>
        <begin position="29"/>
        <end position="161"/>
    </location>
</feature>
<dbReference type="GO" id="GO:0005886">
    <property type="term" value="C:plasma membrane"/>
    <property type="evidence" value="ECO:0007669"/>
    <property type="project" value="UniProtKB-SubCell"/>
</dbReference>
<keyword evidence="3" id="KW-1003">Cell membrane</keyword>
<evidence type="ECO:0000256" key="9">
    <source>
        <dbReference type="SAM" id="Phobius"/>
    </source>
</evidence>
<reference evidence="11" key="1">
    <citation type="journal article" date="2020" name="mSystems">
        <title>Genome- and Community-Level Interaction Insights into Carbon Utilization and Element Cycling Functions of Hydrothermarchaeota in Hydrothermal Sediment.</title>
        <authorList>
            <person name="Zhou Z."/>
            <person name="Liu Y."/>
            <person name="Xu W."/>
            <person name="Pan J."/>
            <person name="Luo Z.H."/>
            <person name="Li M."/>
        </authorList>
    </citation>
    <scope>NUCLEOTIDE SEQUENCE [LARGE SCALE GENOMIC DNA]</scope>
    <source>
        <strain evidence="11">SpSt-1071</strain>
    </source>
</reference>
<evidence type="ECO:0000256" key="8">
    <source>
        <dbReference type="ARBA" id="ARBA00038436"/>
    </source>
</evidence>
<dbReference type="Pfam" id="PF04290">
    <property type="entry name" value="DctQ"/>
    <property type="match status" value="1"/>
</dbReference>